<reference evidence="1" key="1">
    <citation type="journal article" date="2018" name="Aquaculture">
        <title>Complete genome sequence of a white spot syndrome virus associated with a disease incursion in Australia.</title>
        <authorList>
            <person name="Oakey J."/>
            <person name="Smith C.S."/>
        </authorList>
    </citation>
    <scope>NUCLEOTIDE SEQUENCE [LARGE SCALE GENOMIC DNA]</scope>
    <source>
        <strain evidence="1">WSSV-AU</strain>
    </source>
</reference>
<dbReference type="Proteomes" id="UP000267516">
    <property type="component" value="Segment"/>
</dbReference>
<protein>
    <submittedName>
        <fullName evidence="1">ORF1088</fullName>
    </submittedName>
</protein>
<dbReference type="EMBL" id="MF768985">
    <property type="protein sequence ID" value="ATU83611.1"/>
    <property type="molecule type" value="Genomic_DNA"/>
</dbReference>
<sequence length="109" mass="12098">MNLFMNSGLAPFIIRHKSVLHWYIIDVLARCMRGVKCLSLHVVFTNDFKIGCEISWLIKGYLCTIANVNRVCPFPPSSSSSSIQVFASQGNSSMKSEADCMAGKLCKSF</sequence>
<accession>A0A2D3I5D8</accession>
<proteinExistence type="predicted"/>
<name>A0A2D3I5D8_9VIRU</name>
<evidence type="ECO:0000313" key="1">
    <source>
        <dbReference type="EMBL" id="ATU83611.1"/>
    </source>
</evidence>
<organism evidence="1">
    <name type="scientific">White spot syndrome virus</name>
    <dbReference type="NCBI Taxonomy" id="342409"/>
    <lineage>
        <taxon>Viruses</taxon>
        <taxon>Viruses incertae sedis</taxon>
        <taxon>Naldaviricetes</taxon>
        <taxon>Nimaviridae</taxon>
        <taxon>Whispovirus</taxon>
    </lineage>
</organism>